<dbReference type="InterPro" id="IPR005650">
    <property type="entry name" value="BlaI_family"/>
</dbReference>
<comment type="caution">
    <text evidence="5">The sequence shown here is derived from an EMBL/GenBank/DDBJ whole genome shotgun (WGS) entry which is preliminary data.</text>
</comment>
<keyword evidence="4" id="KW-0804">Transcription</keyword>
<dbReference type="Gene3D" id="1.10.10.10">
    <property type="entry name" value="Winged helix-like DNA-binding domain superfamily/Winged helix DNA-binding domain"/>
    <property type="match status" value="1"/>
</dbReference>
<dbReference type="Gene3D" id="1.10.4040.10">
    <property type="entry name" value="Penicillinase repressor domain"/>
    <property type="match status" value="1"/>
</dbReference>
<proteinExistence type="inferred from homology"/>
<dbReference type="InterPro" id="IPR036388">
    <property type="entry name" value="WH-like_DNA-bd_sf"/>
</dbReference>
<sequence>MEADVPKPSDAEVEILCILWDHEPASVRFVHEELCKKKQVGYTTTLKQMQRMQEKEMIRRIDSDEKTHAYEAILQRDATRNSLFDRLVDTAFRGSAMDMVLHAIGRSTTSPEEIQALKAWLDKMEGKTL</sequence>
<accession>A0ABS1KYZ3</accession>
<evidence type="ECO:0000313" key="5">
    <source>
        <dbReference type="EMBL" id="MBL0744675.1"/>
    </source>
</evidence>
<evidence type="ECO:0000256" key="4">
    <source>
        <dbReference type="ARBA" id="ARBA00023163"/>
    </source>
</evidence>
<protein>
    <submittedName>
        <fullName evidence="5">BlaI/MecI/CopY family transcriptional regulator</fullName>
    </submittedName>
</protein>
<gene>
    <name evidence="5" type="ORF">JI741_25810</name>
</gene>
<comment type="similarity">
    <text evidence="1">Belongs to the BlaI transcriptional regulatory family.</text>
</comment>
<keyword evidence="2" id="KW-0805">Transcription regulation</keyword>
<evidence type="ECO:0000256" key="3">
    <source>
        <dbReference type="ARBA" id="ARBA00023125"/>
    </source>
</evidence>
<organism evidence="5 6">
    <name type="scientific">Chryseolinea lacunae</name>
    <dbReference type="NCBI Taxonomy" id="2801331"/>
    <lineage>
        <taxon>Bacteria</taxon>
        <taxon>Pseudomonadati</taxon>
        <taxon>Bacteroidota</taxon>
        <taxon>Cytophagia</taxon>
        <taxon>Cytophagales</taxon>
        <taxon>Fulvivirgaceae</taxon>
        <taxon>Chryseolinea</taxon>
    </lineage>
</organism>
<dbReference type="RefSeq" id="WP_202014463.1">
    <property type="nucleotide sequence ID" value="NZ_JAERRB010000012.1"/>
</dbReference>
<evidence type="ECO:0000256" key="2">
    <source>
        <dbReference type="ARBA" id="ARBA00023015"/>
    </source>
</evidence>
<keyword evidence="6" id="KW-1185">Reference proteome</keyword>
<dbReference type="Pfam" id="PF03965">
    <property type="entry name" value="Penicillinase_R"/>
    <property type="match status" value="1"/>
</dbReference>
<dbReference type="EMBL" id="JAERRB010000012">
    <property type="protein sequence ID" value="MBL0744675.1"/>
    <property type="molecule type" value="Genomic_DNA"/>
</dbReference>
<evidence type="ECO:0000313" key="6">
    <source>
        <dbReference type="Proteomes" id="UP000613030"/>
    </source>
</evidence>
<dbReference type="InterPro" id="IPR036390">
    <property type="entry name" value="WH_DNA-bd_sf"/>
</dbReference>
<dbReference type="Proteomes" id="UP000613030">
    <property type="component" value="Unassembled WGS sequence"/>
</dbReference>
<name>A0ABS1KYZ3_9BACT</name>
<reference evidence="5 6" key="1">
    <citation type="submission" date="2021-01" db="EMBL/GenBank/DDBJ databases">
        <title>Chryseolinea sp. Jin1 Genome sequencing and assembly.</title>
        <authorList>
            <person name="Kim I."/>
        </authorList>
    </citation>
    <scope>NUCLEOTIDE SEQUENCE [LARGE SCALE GENOMIC DNA]</scope>
    <source>
        <strain evidence="5 6">Jin1</strain>
    </source>
</reference>
<dbReference type="SUPFAM" id="SSF46785">
    <property type="entry name" value="Winged helix' DNA-binding domain"/>
    <property type="match status" value="1"/>
</dbReference>
<evidence type="ECO:0000256" key="1">
    <source>
        <dbReference type="ARBA" id="ARBA00011046"/>
    </source>
</evidence>
<keyword evidence="3" id="KW-0238">DNA-binding</keyword>